<dbReference type="KEGG" id="paco:AACT_3012"/>
<evidence type="ECO:0000256" key="3">
    <source>
        <dbReference type="ARBA" id="ARBA00023004"/>
    </source>
</evidence>
<evidence type="ECO:0000313" key="8">
    <source>
        <dbReference type="Proteomes" id="UP000503483"/>
    </source>
</evidence>
<keyword evidence="8" id="KW-1185">Reference proteome</keyword>
<organism evidence="7 8">
    <name type="scientific">Arcobacter acticola</name>
    <dbReference type="NCBI Taxonomy" id="1849015"/>
    <lineage>
        <taxon>Bacteria</taxon>
        <taxon>Pseudomonadati</taxon>
        <taxon>Campylobacterota</taxon>
        <taxon>Epsilonproteobacteria</taxon>
        <taxon>Campylobacterales</taxon>
        <taxon>Arcobacteraceae</taxon>
        <taxon>Arcobacter</taxon>
    </lineage>
</organism>
<dbReference type="AlphaFoldDB" id="A0A6M8F4A7"/>
<keyword evidence="2 4" id="KW-0479">Metal-binding</keyword>
<dbReference type="EMBL" id="CP042652">
    <property type="protein sequence ID" value="QKE30064.1"/>
    <property type="molecule type" value="Genomic_DNA"/>
</dbReference>
<dbReference type="RefSeq" id="WP_172128409.1">
    <property type="nucleotide sequence ID" value="NZ_CP042652.1"/>
</dbReference>
<feature type="domain" description="Cytochrome c" evidence="6">
    <location>
        <begin position="43"/>
        <end position="136"/>
    </location>
</feature>
<keyword evidence="5" id="KW-0732">Signal</keyword>
<dbReference type="InterPro" id="IPR009056">
    <property type="entry name" value="Cyt_c-like_dom"/>
</dbReference>
<protein>
    <submittedName>
        <fullName evidence="7">DUF1924 domain-containing protein</fullName>
    </submittedName>
</protein>
<keyword evidence="3 4" id="KW-0408">Iron</keyword>
<name>A0A6M8F4A7_9BACT</name>
<dbReference type="GO" id="GO:0020037">
    <property type="term" value="F:heme binding"/>
    <property type="evidence" value="ECO:0007669"/>
    <property type="project" value="InterPro"/>
</dbReference>
<evidence type="ECO:0000256" key="1">
    <source>
        <dbReference type="ARBA" id="ARBA00022617"/>
    </source>
</evidence>
<dbReference type="Proteomes" id="UP000503483">
    <property type="component" value="Chromosome"/>
</dbReference>
<dbReference type="PROSITE" id="PS51007">
    <property type="entry name" value="CYTC"/>
    <property type="match status" value="1"/>
</dbReference>
<dbReference type="GO" id="GO:0009055">
    <property type="term" value="F:electron transfer activity"/>
    <property type="evidence" value="ECO:0007669"/>
    <property type="project" value="InterPro"/>
</dbReference>
<sequence>MKVLRVLVIAAFAFNLGFASVVDDYLGSLKQEVLKENPSFKNFDAKRGEEIFTSKHIGKKGKEISCTTCHTINLSNSGENTFTGKTIEPLSPKANPKRFTDIKEIEKWMKRNFNDVYNREGTALEKGDVTTYIINQ</sequence>
<dbReference type="SUPFAM" id="SSF46626">
    <property type="entry name" value="Cytochrome c"/>
    <property type="match status" value="1"/>
</dbReference>
<dbReference type="InterPro" id="IPR015170">
    <property type="entry name" value="DUF1924_SHP"/>
</dbReference>
<reference evidence="7 8" key="1">
    <citation type="submission" date="2019-08" db="EMBL/GenBank/DDBJ databases">
        <title>Complete genome sequence of Arcobacter acticola.</title>
        <authorList>
            <person name="Miller W."/>
        </authorList>
    </citation>
    <scope>NUCLEOTIDE SEQUENCE [LARGE SCALE GENOMIC DNA]</scope>
    <source>
        <strain evidence="7 8">KCTC 52212</strain>
    </source>
</reference>
<dbReference type="Gene3D" id="1.10.760.10">
    <property type="entry name" value="Cytochrome c-like domain"/>
    <property type="match status" value="1"/>
</dbReference>
<feature type="chain" id="PRO_5026652339" evidence="5">
    <location>
        <begin position="20"/>
        <end position="136"/>
    </location>
</feature>
<keyword evidence="1 4" id="KW-0349">Heme</keyword>
<proteinExistence type="predicted"/>
<dbReference type="GO" id="GO:0046872">
    <property type="term" value="F:metal ion binding"/>
    <property type="evidence" value="ECO:0007669"/>
    <property type="project" value="UniProtKB-KW"/>
</dbReference>
<evidence type="ECO:0000256" key="4">
    <source>
        <dbReference type="PROSITE-ProRule" id="PRU00433"/>
    </source>
</evidence>
<evidence type="ECO:0000256" key="5">
    <source>
        <dbReference type="SAM" id="SignalP"/>
    </source>
</evidence>
<evidence type="ECO:0000313" key="7">
    <source>
        <dbReference type="EMBL" id="QKE30064.1"/>
    </source>
</evidence>
<dbReference type="Pfam" id="PF09086">
    <property type="entry name" value="DUF1924"/>
    <property type="match status" value="1"/>
</dbReference>
<evidence type="ECO:0000259" key="6">
    <source>
        <dbReference type="PROSITE" id="PS51007"/>
    </source>
</evidence>
<accession>A0A6M8F4A7</accession>
<evidence type="ECO:0000256" key="2">
    <source>
        <dbReference type="ARBA" id="ARBA00022723"/>
    </source>
</evidence>
<dbReference type="InterPro" id="IPR036909">
    <property type="entry name" value="Cyt_c-like_dom_sf"/>
</dbReference>
<feature type="signal peptide" evidence="5">
    <location>
        <begin position="1"/>
        <end position="19"/>
    </location>
</feature>
<gene>
    <name evidence="7" type="ORF">AACT_3012</name>
</gene>